<dbReference type="Proteomes" id="UP000574931">
    <property type="component" value="Unassembled WGS sequence"/>
</dbReference>
<name>A0A849KL94_9HYPH</name>
<dbReference type="RefSeq" id="WP_171318873.1">
    <property type="nucleotide sequence ID" value="NZ_JABFCY010000014.1"/>
</dbReference>
<evidence type="ECO:0000313" key="3">
    <source>
        <dbReference type="Proteomes" id="UP000574931"/>
    </source>
</evidence>
<accession>A0A849KL94</accession>
<dbReference type="AlphaFoldDB" id="A0A849KL94"/>
<evidence type="ECO:0000313" key="2">
    <source>
        <dbReference type="EMBL" id="NNU62421.1"/>
    </source>
</evidence>
<comment type="caution">
    <text evidence="2">The sequence shown here is derived from an EMBL/GenBank/DDBJ whole genome shotgun (WGS) entry which is preliminary data.</text>
</comment>
<sequence length="145" mass="15785">MGTIKTLGDKAWRDYVTDGVASSGHNKPKKSEIREFVNAVDIAIETERVARISADNTERAQRIAGDQNLQAQIDGINQELDEFDSKVARAEAAADSAENSAVVAQDLVEAATAGFIGFQDGLGYDWGWIIDETTYFDRDWGSIAA</sequence>
<organism evidence="2 3">
    <name type="scientific">Ochrobactrum soli</name>
    <dbReference type="NCBI Taxonomy" id="2448455"/>
    <lineage>
        <taxon>Bacteria</taxon>
        <taxon>Pseudomonadati</taxon>
        <taxon>Pseudomonadota</taxon>
        <taxon>Alphaproteobacteria</taxon>
        <taxon>Hyphomicrobiales</taxon>
        <taxon>Brucellaceae</taxon>
        <taxon>Brucella/Ochrobactrum group</taxon>
        <taxon>Ochrobactrum</taxon>
    </lineage>
</organism>
<proteinExistence type="predicted"/>
<evidence type="ECO:0000256" key="1">
    <source>
        <dbReference type="SAM" id="Coils"/>
    </source>
</evidence>
<keyword evidence="3" id="KW-1185">Reference proteome</keyword>
<keyword evidence="1" id="KW-0175">Coiled coil</keyword>
<feature type="coiled-coil region" evidence="1">
    <location>
        <begin position="66"/>
        <end position="100"/>
    </location>
</feature>
<dbReference type="EMBL" id="JABFCY010000014">
    <property type="protein sequence ID" value="NNU62421.1"/>
    <property type="molecule type" value="Genomic_DNA"/>
</dbReference>
<reference evidence="2 3" key="1">
    <citation type="submission" date="2020-05" db="EMBL/GenBank/DDBJ databases">
        <title>Draft Genome Sequence of Ochrobactrum soli Isolated from Stable Fly Gut.</title>
        <authorList>
            <person name="Pileggi M.T."/>
            <person name="Vazhakkala L.J."/>
            <person name="Wong C.N."/>
        </authorList>
    </citation>
    <scope>NUCLEOTIDE SEQUENCE [LARGE SCALE GENOMIC DNA]</scope>
    <source>
        <strain evidence="2 3">MTP-C0764</strain>
    </source>
</reference>
<protein>
    <submittedName>
        <fullName evidence="2">Uncharacterized protein</fullName>
    </submittedName>
</protein>
<gene>
    <name evidence="2" type="ORF">HKX02_19490</name>
</gene>